<comment type="subunit">
    <text evidence="3">Forms a complex with KhpB.</text>
</comment>
<comment type="subcellular location">
    <subcellularLocation>
        <location evidence="3">Cytoplasm</location>
    </subcellularLocation>
</comment>
<keyword evidence="3" id="KW-0143">Chaperone</keyword>
<evidence type="ECO:0000256" key="4">
    <source>
        <dbReference type="SAM" id="MobiDB-lite"/>
    </source>
</evidence>
<organism evidence="5 6">
    <name type="scientific">Candidatus Berkelbacteria bacterium Licking1014_7</name>
    <dbReference type="NCBI Taxonomy" id="2017147"/>
    <lineage>
        <taxon>Bacteria</taxon>
        <taxon>Candidatus Berkelbacteria</taxon>
    </lineage>
</organism>
<reference evidence="5 6" key="1">
    <citation type="submission" date="2017-07" db="EMBL/GenBank/DDBJ databases">
        <title>Mechanisms for carbon and nitrogen cycling indicate functional differentiation within the Candidate Phyla Radiation.</title>
        <authorList>
            <person name="Danczak R.E."/>
            <person name="Johnston M.D."/>
            <person name="Kenah C."/>
            <person name="Slattery M."/>
            <person name="Wrighton K.C."/>
            <person name="Wilkins M.J."/>
        </authorList>
    </citation>
    <scope>NUCLEOTIDE SEQUENCE [LARGE SCALE GENOMIC DNA]</scope>
    <source>
        <strain evidence="5">Licking1014_7</strain>
    </source>
</reference>
<keyword evidence="1 3" id="KW-0963">Cytoplasm</keyword>
<dbReference type="Gene3D" id="3.30.300.20">
    <property type="match status" value="1"/>
</dbReference>
<dbReference type="EMBL" id="VMGK01000002">
    <property type="protein sequence ID" value="TSC93433.1"/>
    <property type="molecule type" value="Genomic_DNA"/>
</dbReference>
<dbReference type="PANTHER" id="PTHR34654:SF1">
    <property type="entry name" value="RNA-BINDING PROTEIN KHPA"/>
    <property type="match status" value="1"/>
</dbReference>
<accession>A0A554LKN8</accession>
<evidence type="ECO:0000256" key="1">
    <source>
        <dbReference type="ARBA" id="ARBA00022490"/>
    </source>
</evidence>
<evidence type="ECO:0000313" key="5">
    <source>
        <dbReference type="EMBL" id="TSC93433.1"/>
    </source>
</evidence>
<keyword evidence="3" id="KW-0133">Cell shape</keyword>
<dbReference type="Proteomes" id="UP000315689">
    <property type="component" value="Unassembled WGS sequence"/>
</dbReference>
<dbReference type="InterPro" id="IPR015946">
    <property type="entry name" value="KH_dom-like_a/b"/>
</dbReference>
<dbReference type="Pfam" id="PF13083">
    <property type="entry name" value="KH_KhpA-B"/>
    <property type="match status" value="1"/>
</dbReference>
<dbReference type="GO" id="GO:0071555">
    <property type="term" value="P:cell wall organization"/>
    <property type="evidence" value="ECO:0007669"/>
    <property type="project" value="UniProtKB-KW"/>
</dbReference>
<dbReference type="GO" id="GO:0008360">
    <property type="term" value="P:regulation of cell shape"/>
    <property type="evidence" value="ECO:0007669"/>
    <property type="project" value="UniProtKB-KW"/>
</dbReference>
<comment type="similarity">
    <text evidence="3">Belongs to the KhpA RNA-binding protein family.</text>
</comment>
<gene>
    <name evidence="3" type="primary">khpA</name>
    <name evidence="5" type="ORF">CEN89_108</name>
</gene>
<dbReference type="GO" id="GO:0003723">
    <property type="term" value="F:RNA binding"/>
    <property type="evidence" value="ECO:0007669"/>
    <property type="project" value="UniProtKB-UniRule"/>
</dbReference>
<comment type="caution">
    <text evidence="5">The sequence shown here is derived from an EMBL/GenBank/DDBJ whole genome shotgun (WGS) entry which is preliminary data.</text>
</comment>
<evidence type="ECO:0000313" key="6">
    <source>
        <dbReference type="Proteomes" id="UP000315689"/>
    </source>
</evidence>
<dbReference type="InterPro" id="IPR020627">
    <property type="entry name" value="KhpA"/>
</dbReference>
<dbReference type="SUPFAM" id="SSF54814">
    <property type="entry name" value="Prokaryotic type KH domain (KH-domain type II)"/>
    <property type="match status" value="1"/>
</dbReference>
<comment type="function">
    <text evidence="3">A probable RNA chaperone. Forms a complex with KhpB which binds to cellular RNA and controls its expression. Plays a role in peptidoglycan (PG) homeostasis and cell length regulation.</text>
</comment>
<dbReference type="PANTHER" id="PTHR34654">
    <property type="entry name" value="UPF0109 PROTEIN SCO5592"/>
    <property type="match status" value="1"/>
</dbReference>
<dbReference type="HAMAP" id="MF_00088">
    <property type="entry name" value="KhpA"/>
    <property type="match status" value="1"/>
</dbReference>
<dbReference type="GO" id="GO:0009252">
    <property type="term" value="P:peptidoglycan biosynthetic process"/>
    <property type="evidence" value="ECO:0007669"/>
    <property type="project" value="UniProtKB-UniRule"/>
</dbReference>
<evidence type="ECO:0000256" key="3">
    <source>
        <dbReference type="HAMAP-Rule" id="MF_00088"/>
    </source>
</evidence>
<feature type="region of interest" description="Disordered" evidence="4">
    <location>
        <begin position="84"/>
        <end position="118"/>
    </location>
</feature>
<keyword evidence="2 3" id="KW-0694">RNA-binding</keyword>
<evidence type="ECO:0000256" key="2">
    <source>
        <dbReference type="ARBA" id="ARBA00022884"/>
    </source>
</evidence>
<dbReference type="InterPro" id="IPR009019">
    <property type="entry name" value="KH_sf_prok-type"/>
</dbReference>
<dbReference type="GO" id="GO:0005737">
    <property type="term" value="C:cytoplasm"/>
    <property type="evidence" value="ECO:0007669"/>
    <property type="project" value="UniProtKB-SubCell"/>
</dbReference>
<keyword evidence="3" id="KW-0961">Cell wall biogenesis/degradation</keyword>
<protein>
    <recommendedName>
        <fullName evidence="3">RNA-binding protein KhpA</fullName>
    </recommendedName>
    <alternativeName>
        <fullName evidence="3">KH-domain protein A</fullName>
    </alternativeName>
</protein>
<name>A0A554LKN8_9BACT</name>
<proteinExistence type="inferred from homology"/>
<sequence length="118" mass="12887">MADETAKQDIEYVEAIVKGIVDSPEDVKVDRKVDEMGVLLSLSVDAADMGKVIGKEGQTAKAIRTLLRVYGAKSNARINFKILEPEGSERAESSERTESSISDRSDTTPIEEKTTEVV</sequence>
<dbReference type="CDD" id="cd22533">
    <property type="entry name" value="KH-II_YlqC-like"/>
    <property type="match status" value="1"/>
</dbReference>
<dbReference type="AlphaFoldDB" id="A0A554LKN8"/>